<feature type="signal peptide" evidence="5">
    <location>
        <begin position="1"/>
        <end position="15"/>
    </location>
</feature>
<comment type="caution">
    <text evidence="7">The sequence shown here is derived from an EMBL/GenBank/DDBJ whole genome shotgun (WGS) entry which is preliminary data.</text>
</comment>
<dbReference type="PANTHER" id="PTHR13802:SF52">
    <property type="entry name" value="MUCIN-4"/>
    <property type="match status" value="1"/>
</dbReference>
<sequence>MKLILTSFLFTIACAAHSKERVSLSPGERRLQETGETPSLPINFGESTGNGCIDYTPSGDWTSVPRNDDGSVDVTEIGIDFDWFGDIKRSLFINTNGNLSFETGLYWYDPRGFTPASTNMIAPFWADVDTRDAVDGHIWYRNVGDKFVVTWEEVARYARNDDGTSIVNPTPLTDTFQVVLSDRNSPDPKICFCYQKMQWFSGTANDLKQAQVGIAGTDGRIFNLGLFDRDDSTWNGVGTTGNGIKHLVEMGHWCFNPDAVSNTPTEETLHGTTAEIVTSDPVGDETRSESSPSGPGGDPHFTTWNKEHYEYHGQCDLTLIKDSDFAEGLGLDIQIRTKVVRHWSYIKSAAIKIGNDILEIEGSADANDAEAHYWINFEKQGELDTFAGFPVTQTLPSVYKRQYSIDLSSKYYPGASIDVQLYKEFVRIKFNGDESVFGKVVGLLGDFQTGKLVARDGSTVMNEFTDFGDEWQVLPSEPKLFHEVAHPQFPELCIKPEDPRGERKRRLAESDISIEQAEAACAILKDPLTIKDCVYDILATQDLGMIGAF</sequence>
<dbReference type="AlphaFoldDB" id="A0AAD2GEF1"/>
<organism evidence="7 8">
    <name type="scientific">Cylindrotheca closterium</name>
    <dbReference type="NCBI Taxonomy" id="2856"/>
    <lineage>
        <taxon>Eukaryota</taxon>
        <taxon>Sar</taxon>
        <taxon>Stramenopiles</taxon>
        <taxon>Ochrophyta</taxon>
        <taxon>Bacillariophyta</taxon>
        <taxon>Bacillariophyceae</taxon>
        <taxon>Bacillariophycidae</taxon>
        <taxon>Bacillariales</taxon>
        <taxon>Bacillariaceae</taxon>
        <taxon>Cylindrotheca</taxon>
    </lineage>
</organism>
<evidence type="ECO:0000256" key="1">
    <source>
        <dbReference type="ARBA" id="ARBA00004370"/>
    </source>
</evidence>
<keyword evidence="5" id="KW-0732">Signal</keyword>
<dbReference type="PROSITE" id="PS51233">
    <property type="entry name" value="VWFD"/>
    <property type="match status" value="1"/>
</dbReference>
<dbReference type="InterPro" id="IPR051495">
    <property type="entry name" value="Epithelial_Barrier/Signaling"/>
</dbReference>
<dbReference type="Pfam" id="PF06119">
    <property type="entry name" value="NIDO"/>
    <property type="match status" value="2"/>
</dbReference>
<evidence type="ECO:0000256" key="5">
    <source>
        <dbReference type="SAM" id="SignalP"/>
    </source>
</evidence>
<feature type="domain" description="VWFD" evidence="6">
    <location>
        <begin position="291"/>
        <end position="480"/>
    </location>
</feature>
<protein>
    <recommendedName>
        <fullName evidence="6">VWFD domain-containing protein</fullName>
    </recommendedName>
</protein>
<dbReference type="GO" id="GO:0016020">
    <property type="term" value="C:membrane"/>
    <property type="evidence" value="ECO:0007669"/>
    <property type="project" value="UniProtKB-SubCell"/>
</dbReference>
<gene>
    <name evidence="7" type="ORF">CYCCA115_LOCUS23882</name>
</gene>
<name>A0AAD2GEF1_9STRA</name>
<reference evidence="7" key="1">
    <citation type="submission" date="2023-08" db="EMBL/GenBank/DDBJ databases">
        <authorList>
            <person name="Audoor S."/>
            <person name="Bilcke G."/>
        </authorList>
    </citation>
    <scope>NUCLEOTIDE SEQUENCE</scope>
</reference>
<evidence type="ECO:0000259" key="6">
    <source>
        <dbReference type="PROSITE" id="PS51233"/>
    </source>
</evidence>
<evidence type="ECO:0000256" key="4">
    <source>
        <dbReference type="SAM" id="MobiDB-lite"/>
    </source>
</evidence>
<keyword evidence="2" id="KW-0472">Membrane</keyword>
<evidence type="ECO:0000313" key="7">
    <source>
        <dbReference type="EMBL" id="CAJ1969778.1"/>
    </source>
</evidence>
<keyword evidence="3" id="KW-1015">Disulfide bond</keyword>
<feature type="chain" id="PRO_5042150878" description="VWFD domain-containing protein" evidence="5">
    <location>
        <begin position="16"/>
        <end position="549"/>
    </location>
</feature>
<dbReference type="Proteomes" id="UP001295423">
    <property type="component" value="Unassembled WGS sequence"/>
</dbReference>
<comment type="subcellular location">
    <subcellularLocation>
        <location evidence="1">Membrane</location>
    </subcellularLocation>
</comment>
<dbReference type="GO" id="GO:0007160">
    <property type="term" value="P:cell-matrix adhesion"/>
    <property type="evidence" value="ECO:0007669"/>
    <property type="project" value="InterPro"/>
</dbReference>
<dbReference type="InterPro" id="IPR003886">
    <property type="entry name" value="NIDO_dom"/>
</dbReference>
<proteinExistence type="predicted"/>
<evidence type="ECO:0000313" key="8">
    <source>
        <dbReference type="Proteomes" id="UP001295423"/>
    </source>
</evidence>
<accession>A0AAD2GEF1</accession>
<evidence type="ECO:0000256" key="2">
    <source>
        <dbReference type="ARBA" id="ARBA00023136"/>
    </source>
</evidence>
<dbReference type="InterPro" id="IPR001846">
    <property type="entry name" value="VWF_type-D"/>
</dbReference>
<feature type="region of interest" description="Disordered" evidence="4">
    <location>
        <begin position="276"/>
        <end position="301"/>
    </location>
</feature>
<dbReference type="PANTHER" id="PTHR13802">
    <property type="entry name" value="MUCIN 4-RELATED"/>
    <property type="match status" value="1"/>
</dbReference>
<keyword evidence="8" id="KW-1185">Reference proteome</keyword>
<dbReference type="EMBL" id="CAKOGP040002425">
    <property type="protein sequence ID" value="CAJ1969778.1"/>
    <property type="molecule type" value="Genomic_DNA"/>
</dbReference>
<evidence type="ECO:0000256" key="3">
    <source>
        <dbReference type="ARBA" id="ARBA00023157"/>
    </source>
</evidence>